<dbReference type="Proteomes" id="UP001179647">
    <property type="component" value="Plasmid unnamed1"/>
</dbReference>
<evidence type="ECO:0000313" key="1">
    <source>
        <dbReference type="EMBL" id="WEG74393.1"/>
    </source>
</evidence>
<name>A0AAF0CWY0_9ENTE</name>
<dbReference type="RefSeq" id="WP_275470193.1">
    <property type="nucleotide sequence ID" value="NZ_CP110233.1"/>
</dbReference>
<reference evidence="1" key="1">
    <citation type="submission" date="2022-10" db="EMBL/GenBank/DDBJ databases">
        <title>Vagococcus sp. isolated from poultry meat.</title>
        <authorList>
            <person name="Johansson P."/>
            <person name="Bjorkroth J."/>
        </authorList>
    </citation>
    <scope>NUCLEOTIDE SEQUENCE</scope>
    <source>
        <strain evidence="1">STAA11</strain>
        <plasmid evidence="1">unnamed1</plasmid>
    </source>
</reference>
<geneLocation type="plasmid" evidence="1 2">
    <name>unnamed1</name>
</geneLocation>
<dbReference type="EMBL" id="CP110233">
    <property type="protein sequence ID" value="WEG74393.1"/>
    <property type="molecule type" value="Genomic_DNA"/>
</dbReference>
<sequence length="64" mass="7140">MYVVVVLDCLIDIKGMPTNSLKRAAKHPRFSEAKAVADVVGGSVRDIKEFKKFRGTKYANKTKI</sequence>
<proteinExistence type="predicted"/>
<organism evidence="1 2">
    <name type="scientific">Vagococcus intermedius</name>
    <dbReference type="NCBI Taxonomy" id="2991418"/>
    <lineage>
        <taxon>Bacteria</taxon>
        <taxon>Bacillati</taxon>
        <taxon>Bacillota</taxon>
        <taxon>Bacilli</taxon>
        <taxon>Lactobacillales</taxon>
        <taxon>Enterococcaceae</taxon>
        <taxon>Vagococcus</taxon>
    </lineage>
</organism>
<evidence type="ECO:0000313" key="2">
    <source>
        <dbReference type="Proteomes" id="UP001179647"/>
    </source>
</evidence>
<keyword evidence="1" id="KW-0614">Plasmid</keyword>
<keyword evidence="2" id="KW-1185">Reference proteome</keyword>
<gene>
    <name evidence="1" type="ORF">OL234_10535</name>
</gene>
<dbReference type="KEGG" id="vie:OL234_10535"/>
<protein>
    <submittedName>
        <fullName evidence="1">Uncharacterized protein</fullName>
    </submittedName>
</protein>
<dbReference type="AlphaFoldDB" id="A0AAF0CWY0"/>
<accession>A0AAF0CWY0</accession>